<accession>A0A8T9CH69</accession>
<dbReference type="Gene3D" id="1.20.1070.10">
    <property type="entry name" value="Rhodopsin 7-helix transmembrane proteins"/>
    <property type="match status" value="1"/>
</dbReference>
<dbReference type="PANTHER" id="PTHR28286:SF1">
    <property type="entry name" value="30 KDA HEAT SHOCK PROTEIN-RELATED"/>
    <property type="match status" value="1"/>
</dbReference>
<reference evidence="7 8" key="1">
    <citation type="submission" date="2018-05" db="EMBL/GenBank/DDBJ databases">
        <title>Genome sequencing and assembly of the regulated plant pathogen Lachnellula willkommii and related sister species for the development of diagnostic species identification markers.</title>
        <authorList>
            <person name="Giroux E."/>
            <person name="Bilodeau G."/>
        </authorList>
    </citation>
    <scope>NUCLEOTIDE SEQUENCE [LARGE SCALE GENOMIC DNA]</scope>
    <source>
        <strain evidence="7 8">CBS 268.59</strain>
    </source>
</reference>
<dbReference type="Proteomes" id="UP000469558">
    <property type="component" value="Unassembled WGS sequence"/>
</dbReference>
<comment type="subcellular location">
    <subcellularLocation>
        <location evidence="1">Membrane</location>
        <topology evidence="1">Multi-pass membrane protein</topology>
    </subcellularLocation>
</comment>
<feature type="transmembrane region" description="Helical" evidence="6">
    <location>
        <begin position="98"/>
        <end position="119"/>
    </location>
</feature>
<feature type="transmembrane region" description="Helical" evidence="6">
    <location>
        <begin position="212"/>
        <end position="240"/>
    </location>
</feature>
<name>A0A8T9CH69_9HELO</name>
<feature type="transmembrane region" description="Helical" evidence="6">
    <location>
        <begin position="186"/>
        <end position="206"/>
    </location>
</feature>
<dbReference type="OrthoDB" id="536545at2759"/>
<dbReference type="GO" id="GO:0005886">
    <property type="term" value="C:plasma membrane"/>
    <property type="evidence" value="ECO:0007669"/>
    <property type="project" value="TreeGrafter"/>
</dbReference>
<dbReference type="InterPro" id="IPR043476">
    <property type="entry name" value="Yro2-like_7TM"/>
</dbReference>
<comment type="similarity">
    <text evidence="2">Belongs to the archaeal/bacterial/fungal opsin family.</text>
</comment>
<gene>
    <name evidence="7" type="primary">FDD123_1</name>
    <name evidence="7" type="ORF">LSUE1_G001803</name>
</gene>
<dbReference type="Pfam" id="PF01036">
    <property type="entry name" value="Bac_rhodopsin"/>
    <property type="match status" value="1"/>
</dbReference>
<evidence type="ECO:0000256" key="5">
    <source>
        <dbReference type="ARBA" id="ARBA00023136"/>
    </source>
</evidence>
<dbReference type="PRINTS" id="PR00251">
    <property type="entry name" value="BACTRLOPSIN"/>
</dbReference>
<evidence type="ECO:0000256" key="2">
    <source>
        <dbReference type="ARBA" id="ARBA00008130"/>
    </source>
</evidence>
<feature type="transmembrane region" description="Helical" evidence="6">
    <location>
        <begin position="30"/>
        <end position="51"/>
    </location>
</feature>
<dbReference type="AlphaFoldDB" id="A0A8T9CH69"/>
<feature type="transmembrane region" description="Helical" evidence="6">
    <location>
        <begin position="126"/>
        <end position="146"/>
    </location>
</feature>
<feature type="transmembrane region" description="Helical" evidence="6">
    <location>
        <begin position="152"/>
        <end position="170"/>
    </location>
</feature>
<evidence type="ECO:0000256" key="4">
    <source>
        <dbReference type="ARBA" id="ARBA00022989"/>
    </source>
</evidence>
<dbReference type="SUPFAM" id="SSF81321">
    <property type="entry name" value="Family A G protein-coupled receptor-like"/>
    <property type="match status" value="1"/>
</dbReference>
<evidence type="ECO:0000256" key="6">
    <source>
        <dbReference type="SAM" id="Phobius"/>
    </source>
</evidence>
<organism evidence="7 8">
    <name type="scientific">Lachnellula suecica</name>
    <dbReference type="NCBI Taxonomy" id="602035"/>
    <lineage>
        <taxon>Eukaryota</taxon>
        <taxon>Fungi</taxon>
        <taxon>Dikarya</taxon>
        <taxon>Ascomycota</taxon>
        <taxon>Pezizomycotina</taxon>
        <taxon>Leotiomycetes</taxon>
        <taxon>Helotiales</taxon>
        <taxon>Lachnaceae</taxon>
        <taxon>Lachnellula</taxon>
    </lineage>
</organism>
<evidence type="ECO:0000256" key="1">
    <source>
        <dbReference type="ARBA" id="ARBA00004141"/>
    </source>
</evidence>
<dbReference type="GO" id="GO:0005783">
    <property type="term" value="C:endoplasmic reticulum"/>
    <property type="evidence" value="ECO:0007669"/>
    <property type="project" value="TreeGrafter"/>
</dbReference>
<keyword evidence="4 6" id="KW-1133">Transmembrane helix</keyword>
<keyword evidence="8" id="KW-1185">Reference proteome</keyword>
<sequence length="284" mass="31804">MTFLPRANDALKVNPPTSVDIALSDHGSDWLWAVTAIYIISFFICLVPSFTAPENKRVFNYILVMASLTGAITYFAQASDLGWDAVEQTNHLTRQISYARYINWTVSFPAITLSLGLLSGLSWTTIVVNLFISWFWILSYLTAAYTTTSYKWGFFAFGTFAYVILAMSTLNEGRESAELLGIKRDYMILSAWVNLLWLCYPIAFGLSDGGHVIGVTGGFVFFGILDVLMLPVMSVMFLVLSRSWDFGKLQLDFSDYRGTRHSGHSRDKGSHTAIVDDVELPDRS</sequence>
<evidence type="ECO:0000256" key="3">
    <source>
        <dbReference type="ARBA" id="ARBA00022692"/>
    </source>
</evidence>
<evidence type="ECO:0000313" key="7">
    <source>
        <dbReference type="EMBL" id="TVY83877.1"/>
    </source>
</evidence>
<dbReference type="SMART" id="SM01021">
    <property type="entry name" value="Bac_rhodopsin"/>
    <property type="match status" value="1"/>
</dbReference>
<keyword evidence="5 6" id="KW-0472">Membrane</keyword>
<protein>
    <submittedName>
        <fullName evidence="7">Protein FDD123</fullName>
    </submittedName>
</protein>
<dbReference type="EMBL" id="QGMK01000143">
    <property type="protein sequence ID" value="TVY83877.1"/>
    <property type="molecule type" value="Genomic_DNA"/>
</dbReference>
<keyword evidence="3 6" id="KW-0812">Transmembrane</keyword>
<proteinExistence type="inferred from homology"/>
<dbReference type="CDD" id="cd15239">
    <property type="entry name" value="7tm_YRO2_fungal-like"/>
    <property type="match status" value="1"/>
</dbReference>
<dbReference type="PANTHER" id="PTHR28286">
    <property type="match status" value="1"/>
</dbReference>
<comment type="caution">
    <text evidence="7">The sequence shown here is derived from an EMBL/GenBank/DDBJ whole genome shotgun (WGS) entry which is preliminary data.</text>
</comment>
<dbReference type="InterPro" id="IPR001425">
    <property type="entry name" value="Arc/bac/fun_rhodopsins"/>
</dbReference>
<evidence type="ECO:0000313" key="8">
    <source>
        <dbReference type="Proteomes" id="UP000469558"/>
    </source>
</evidence>
<feature type="transmembrane region" description="Helical" evidence="6">
    <location>
        <begin position="58"/>
        <end position="78"/>
    </location>
</feature>